<accession>Q2SH41</accession>
<evidence type="ECO:0000313" key="1">
    <source>
        <dbReference type="EMBL" id="ABC30033.1"/>
    </source>
</evidence>
<dbReference type="EMBL" id="CP000155">
    <property type="protein sequence ID" value="ABC30033.1"/>
    <property type="molecule type" value="Genomic_DNA"/>
</dbReference>
<dbReference type="OrthoDB" id="6197401at2"/>
<dbReference type="GO" id="GO:0009306">
    <property type="term" value="P:protein secretion"/>
    <property type="evidence" value="ECO:0007669"/>
    <property type="project" value="InterPro"/>
</dbReference>
<dbReference type="AlphaFoldDB" id="Q2SH41"/>
<organism evidence="1 2">
    <name type="scientific">Hahella chejuensis (strain KCTC 2396)</name>
    <dbReference type="NCBI Taxonomy" id="349521"/>
    <lineage>
        <taxon>Bacteria</taxon>
        <taxon>Pseudomonadati</taxon>
        <taxon>Pseudomonadota</taxon>
        <taxon>Gammaproteobacteria</taxon>
        <taxon>Oceanospirillales</taxon>
        <taxon>Hahellaceae</taxon>
        <taxon>Hahella</taxon>
    </lineage>
</organism>
<dbReference type="HOGENOM" id="CLU_2000805_0_0_6"/>
<dbReference type="SUPFAM" id="SSF69635">
    <property type="entry name" value="Type III secretory system chaperone-like"/>
    <property type="match status" value="1"/>
</dbReference>
<dbReference type="Proteomes" id="UP000000238">
    <property type="component" value="Chromosome"/>
</dbReference>
<dbReference type="STRING" id="349521.HCH_03276"/>
<gene>
    <name evidence="1" type="ordered locus">HCH_03276</name>
</gene>
<dbReference type="Gene3D" id="3.30.1460.10">
    <property type="match status" value="1"/>
</dbReference>
<dbReference type="RefSeq" id="WP_011397102.1">
    <property type="nucleotide sequence ID" value="NC_007645.1"/>
</dbReference>
<dbReference type="eggNOG" id="ENOG5033E8X">
    <property type="taxonomic scope" value="Bacteria"/>
</dbReference>
<dbReference type="Pfam" id="PF21665">
    <property type="entry name" value="Type_III_SycN"/>
    <property type="match status" value="1"/>
</dbReference>
<name>Q2SH41_HAHCH</name>
<reference evidence="1 2" key="1">
    <citation type="journal article" date="2005" name="Nucleic Acids Res.">
        <title>Genomic blueprint of Hahella chejuensis, a marine microbe producing an algicidal agent.</title>
        <authorList>
            <person name="Jeong H."/>
            <person name="Yim J.H."/>
            <person name="Lee C."/>
            <person name="Choi S.-H."/>
            <person name="Park Y.K."/>
            <person name="Yoon S.H."/>
            <person name="Hur C.-G."/>
            <person name="Kang H.-Y."/>
            <person name="Kim D."/>
            <person name="Lee H.H."/>
            <person name="Park K.H."/>
            <person name="Park S.-H."/>
            <person name="Park H.-S."/>
            <person name="Lee H.K."/>
            <person name="Oh T.K."/>
            <person name="Kim J.F."/>
        </authorList>
    </citation>
    <scope>NUCLEOTIDE SEQUENCE [LARGE SCALE GENOMIC DNA]</scope>
    <source>
        <strain evidence="1 2">KCTC 2396</strain>
    </source>
</reference>
<evidence type="ECO:0000313" key="2">
    <source>
        <dbReference type="Proteomes" id="UP000000238"/>
    </source>
</evidence>
<dbReference type="KEGG" id="hch:HCH_03276"/>
<dbReference type="CDD" id="cd17031">
    <property type="entry name" value="T3SC_IA_SycN-like"/>
    <property type="match status" value="1"/>
</dbReference>
<dbReference type="InterPro" id="IPR012673">
    <property type="entry name" value="T3SS_SynN"/>
</dbReference>
<sequence>MMQDAAVHLTITEFLQQLGFADFIWRGEPLTLAFERSGTLMIEPHEQGLLLVRLQEISEYDCADLIPKALRAVHYDQPLPLRAHTGMKGASQLAFIVALSRQQLSIAGLNEALGVLDYLHQQLNQ</sequence>
<protein>
    <submittedName>
        <fullName evidence="1">YopN chaperone SycN-like protein</fullName>
    </submittedName>
</protein>
<proteinExistence type="predicted"/>
<keyword evidence="2" id="KW-1185">Reference proteome</keyword>